<sequence>MALLNHHQQQVLKSPPRGSRNGTTNDTAMIEQTQESFVARSPFGAIVSSLSLMEILIRLASMQEFQQTSHLAIPDHILTFFLEETSTTGLHGEKRWKIRSDTKRRVGFDPYTDTPVKED</sequence>
<dbReference type="EMBL" id="QVQW01000002">
    <property type="protein sequence ID" value="RKU49316.1"/>
    <property type="molecule type" value="Genomic_DNA"/>
</dbReference>
<dbReference type="GO" id="GO:0030695">
    <property type="term" value="F:GTPase regulator activity"/>
    <property type="evidence" value="ECO:0007669"/>
    <property type="project" value="TreeGrafter"/>
</dbReference>
<name>A0A420YNC8_9PEZI</name>
<evidence type="ECO:0000313" key="2">
    <source>
        <dbReference type="EMBL" id="RKU49316.1"/>
    </source>
</evidence>
<dbReference type="InterPro" id="IPR008812">
    <property type="entry name" value="Ran_GTP-bd-rel"/>
</dbReference>
<proteinExistence type="predicted"/>
<reference evidence="2 3" key="1">
    <citation type="submission" date="2018-08" db="EMBL/GenBank/DDBJ databases">
        <title>Draft genome of the lignicolous fungus Coniochaeta pulveracea.</title>
        <authorList>
            <person name="Borstlap C.J."/>
            <person name="De Witt R.N."/>
            <person name="Botha A."/>
            <person name="Volschenk H."/>
        </authorList>
    </citation>
    <scope>NUCLEOTIDE SEQUENCE [LARGE SCALE GENOMIC DNA]</scope>
    <source>
        <strain evidence="2 3">CAB683</strain>
    </source>
</reference>
<dbReference type="AlphaFoldDB" id="A0A420YNC8"/>
<accession>A0A420YNC8</accession>
<dbReference type="PANTHER" id="PTHR31010">
    <property type="entry name" value="RAN-SPECIFIC GTPASE-ACTIVATING PROTEIN 30-RELATED"/>
    <property type="match status" value="1"/>
</dbReference>
<dbReference type="PANTHER" id="PTHR31010:SF2">
    <property type="entry name" value="RAN-SPECIFIC GTPASE-ACTIVATING PROTEIN 30"/>
    <property type="match status" value="1"/>
</dbReference>
<gene>
    <name evidence="2" type="ORF">DL546_009834</name>
</gene>
<evidence type="ECO:0000256" key="1">
    <source>
        <dbReference type="SAM" id="MobiDB-lite"/>
    </source>
</evidence>
<organism evidence="2 3">
    <name type="scientific">Coniochaeta pulveracea</name>
    <dbReference type="NCBI Taxonomy" id="177199"/>
    <lineage>
        <taxon>Eukaryota</taxon>
        <taxon>Fungi</taxon>
        <taxon>Dikarya</taxon>
        <taxon>Ascomycota</taxon>
        <taxon>Pezizomycotina</taxon>
        <taxon>Sordariomycetes</taxon>
        <taxon>Sordariomycetidae</taxon>
        <taxon>Coniochaetales</taxon>
        <taxon>Coniochaetaceae</taxon>
        <taxon>Coniochaeta</taxon>
    </lineage>
</organism>
<evidence type="ECO:0000313" key="3">
    <source>
        <dbReference type="Proteomes" id="UP000275385"/>
    </source>
</evidence>
<feature type="region of interest" description="Disordered" evidence="1">
    <location>
        <begin position="1"/>
        <end position="25"/>
    </location>
</feature>
<dbReference type="OrthoDB" id="512915at2759"/>
<feature type="compositionally biased region" description="Polar residues" evidence="1">
    <location>
        <begin position="1"/>
        <end position="12"/>
    </location>
</feature>
<dbReference type="GO" id="GO:0005737">
    <property type="term" value="C:cytoplasm"/>
    <property type="evidence" value="ECO:0007669"/>
    <property type="project" value="TreeGrafter"/>
</dbReference>
<dbReference type="GO" id="GO:0005634">
    <property type="term" value="C:nucleus"/>
    <property type="evidence" value="ECO:0007669"/>
    <property type="project" value="TreeGrafter"/>
</dbReference>
<protein>
    <submittedName>
        <fullName evidence="2">Uncharacterized protein</fullName>
    </submittedName>
</protein>
<dbReference type="Proteomes" id="UP000275385">
    <property type="component" value="Unassembled WGS sequence"/>
</dbReference>
<comment type="caution">
    <text evidence="2">The sequence shown here is derived from an EMBL/GenBank/DDBJ whole genome shotgun (WGS) entry which is preliminary data.</text>
</comment>
<keyword evidence="3" id="KW-1185">Reference proteome</keyword>